<gene>
    <name evidence="8" type="ORF">ACH5RR_007436</name>
</gene>
<keyword evidence="4" id="KW-0175">Coiled coil</keyword>
<dbReference type="InterPro" id="IPR017930">
    <property type="entry name" value="Myb_dom"/>
</dbReference>
<keyword evidence="3" id="KW-0805">Transcription regulation</keyword>
<dbReference type="Pfam" id="PF00249">
    <property type="entry name" value="Myb_DNA-binding"/>
    <property type="match status" value="1"/>
</dbReference>
<dbReference type="InterPro" id="IPR001005">
    <property type="entry name" value="SANT/Myb"/>
</dbReference>
<protein>
    <recommendedName>
        <fullName evidence="7">HTH myb-type domain-containing protein</fullName>
    </recommendedName>
</protein>
<evidence type="ECO:0000256" key="3">
    <source>
        <dbReference type="ARBA" id="ARBA00023015"/>
    </source>
</evidence>
<accession>A0ABD3ARX4</accession>
<dbReference type="Pfam" id="PF14379">
    <property type="entry name" value="Myb_CC_LHEQLE"/>
    <property type="match status" value="1"/>
</dbReference>
<proteinExistence type="inferred from homology"/>
<evidence type="ECO:0000256" key="4">
    <source>
        <dbReference type="ARBA" id="ARBA00023054"/>
    </source>
</evidence>
<dbReference type="GO" id="GO:0005634">
    <property type="term" value="C:nucleus"/>
    <property type="evidence" value="ECO:0007669"/>
    <property type="project" value="UniProtKB-SubCell"/>
</dbReference>
<keyword evidence="9" id="KW-1185">Reference proteome</keyword>
<dbReference type="FunFam" id="1.10.10.60:FF:000002">
    <property type="entry name" value="Myb family transcription factor"/>
    <property type="match status" value="1"/>
</dbReference>
<keyword evidence="6" id="KW-0539">Nucleus</keyword>
<dbReference type="Gene3D" id="1.10.10.60">
    <property type="entry name" value="Homeodomain-like"/>
    <property type="match status" value="1"/>
</dbReference>
<evidence type="ECO:0000313" key="8">
    <source>
        <dbReference type="EMBL" id="KAL3533915.1"/>
    </source>
</evidence>
<comment type="subcellular location">
    <subcellularLocation>
        <location evidence="1">Nucleus</location>
    </subcellularLocation>
</comment>
<dbReference type="PANTHER" id="PTHR31499:SF85">
    <property type="entry name" value="TRANSCRIPTION FACTOR MYB-RELATED FAMILY"/>
    <property type="match status" value="1"/>
</dbReference>
<dbReference type="EMBL" id="JBJUIK010000003">
    <property type="protein sequence ID" value="KAL3533915.1"/>
    <property type="molecule type" value="Genomic_DNA"/>
</dbReference>
<dbReference type="InterPro" id="IPR025756">
    <property type="entry name" value="Myb_CC_LHEQLE"/>
</dbReference>
<evidence type="ECO:0000256" key="6">
    <source>
        <dbReference type="ARBA" id="ARBA00023242"/>
    </source>
</evidence>
<dbReference type="NCBIfam" id="TIGR01557">
    <property type="entry name" value="myb_SHAQKYF"/>
    <property type="match status" value="1"/>
</dbReference>
<dbReference type="InterPro" id="IPR009057">
    <property type="entry name" value="Homeodomain-like_sf"/>
</dbReference>
<dbReference type="AlphaFoldDB" id="A0ABD3ARX4"/>
<reference evidence="8 9" key="1">
    <citation type="submission" date="2024-11" db="EMBL/GenBank/DDBJ databases">
        <title>A near-complete genome assembly of Cinchona calisaya.</title>
        <authorList>
            <person name="Lian D.C."/>
            <person name="Zhao X.W."/>
            <person name="Wei L."/>
        </authorList>
    </citation>
    <scope>NUCLEOTIDE SEQUENCE [LARGE SCALE GENOMIC DNA]</scope>
    <source>
        <tissue evidence="8">Nenye</tissue>
    </source>
</reference>
<dbReference type="PROSITE" id="PS51294">
    <property type="entry name" value="HTH_MYB"/>
    <property type="match status" value="1"/>
</dbReference>
<evidence type="ECO:0000256" key="2">
    <source>
        <dbReference type="ARBA" id="ARBA00006783"/>
    </source>
</evidence>
<feature type="domain" description="HTH myb-type" evidence="7">
    <location>
        <begin position="29"/>
        <end position="82"/>
    </location>
</feature>
<dbReference type="PANTHER" id="PTHR31499">
    <property type="entry name" value="MYB FAMILY TRANSCRIPTION FACTOR PHL11"/>
    <property type="match status" value="1"/>
</dbReference>
<comment type="caution">
    <text evidence="8">The sequence shown here is derived from an EMBL/GenBank/DDBJ whole genome shotgun (WGS) entry which is preliminary data.</text>
</comment>
<dbReference type="Proteomes" id="UP001630127">
    <property type="component" value="Unassembled WGS sequence"/>
</dbReference>
<evidence type="ECO:0000256" key="5">
    <source>
        <dbReference type="ARBA" id="ARBA00023163"/>
    </source>
</evidence>
<dbReference type="InterPro" id="IPR006447">
    <property type="entry name" value="Myb_dom_plants"/>
</dbReference>
<evidence type="ECO:0000259" key="7">
    <source>
        <dbReference type="PROSITE" id="PS51294"/>
    </source>
</evidence>
<dbReference type="SUPFAM" id="SSF46689">
    <property type="entry name" value="Homeodomain-like"/>
    <property type="match status" value="1"/>
</dbReference>
<sequence>MGDLNECVSAISSNSAASGTAVTSKTQIRWTRELHDRFVECVNRLGGADKATPKLILRLMDWEGLTIFHVKSHLQKYRNAKYILESAEAKSDKQASTSNAGQVDNKRGMQLKEALQLQLDVQRRLHEQLEVQWKLQLSIEEQARQLKISIDQQQQTSRSLLDTQKSNITSPTYLSTTLENVEVLIPQDSESTPFSPEIS</sequence>
<keyword evidence="5" id="KW-0804">Transcription</keyword>
<comment type="similarity">
    <text evidence="2">Belongs to the MYB-CC family.</text>
</comment>
<dbReference type="InterPro" id="IPR046955">
    <property type="entry name" value="PHR1-like"/>
</dbReference>
<evidence type="ECO:0000256" key="1">
    <source>
        <dbReference type="ARBA" id="ARBA00004123"/>
    </source>
</evidence>
<evidence type="ECO:0000313" key="9">
    <source>
        <dbReference type="Proteomes" id="UP001630127"/>
    </source>
</evidence>
<name>A0ABD3ARX4_9GENT</name>
<organism evidence="8 9">
    <name type="scientific">Cinchona calisaya</name>
    <dbReference type="NCBI Taxonomy" id="153742"/>
    <lineage>
        <taxon>Eukaryota</taxon>
        <taxon>Viridiplantae</taxon>
        <taxon>Streptophyta</taxon>
        <taxon>Embryophyta</taxon>
        <taxon>Tracheophyta</taxon>
        <taxon>Spermatophyta</taxon>
        <taxon>Magnoliopsida</taxon>
        <taxon>eudicotyledons</taxon>
        <taxon>Gunneridae</taxon>
        <taxon>Pentapetalae</taxon>
        <taxon>asterids</taxon>
        <taxon>lamiids</taxon>
        <taxon>Gentianales</taxon>
        <taxon>Rubiaceae</taxon>
        <taxon>Cinchonoideae</taxon>
        <taxon>Cinchoneae</taxon>
        <taxon>Cinchona</taxon>
    </lineage>
</organism>